<dbReference type="OrthoDB" id="7200387at2"/>
<keyword evidence="3" id="KW-1185">Reference proteome</keyword>
<evidence type="ECO:0000313" key="3">
    <source>
        <dbReference type="Proteomes" id="UP000298216"/>
    </source>
</evidence>
<dbReference type="AlphaFoldDB" id="A0A4Y9RU55"/>
<evidence type="ECO:0000313" key="2">
    <source>
        <dbReference type="EMBL" id="TFW12634.1"/>
    </source>
</evidence>
<reference evidence="2 3" key="1">
    <citation type="submission" date="2019-03" db="EMBL/GenBank/DDBJ databases">
        <title>Draft genome of Brevundimonas sp. a heavy metal resistant soil bacteria.</title>
        <authorList>
            <person name="Soto J."/>
        </authorList>
    </citation>
    <scope>NUCLEOTIDE SEQUENCE [LARGE SCALE GENOMIC DNA]</scope>
    <source>
        <strain evidence="2 3">B-10</strain>
    </source>
</reference>
<feature type="signal peptide" evidence="1">
    <location>
        <begin position="1"/>
        <end position="21"/>
    </location>
</feature>
<dbReference type="EMBL" id="SPVH01000006">
    <property type="protein sequence ID" value="TFW12634.1"/>
    <property type="molecule type" value="Genomic_DNA"/>
</dbReference>
<dbReference type="Pfam" id="PF12889">
    <property type="entry name" value="DUF3829"/>
    <property type="match status" value="1"/>
</dbReference>
<proteinExistence type="predicted"/>
<dbReference type="Proteomes" id="UP000298216">
    <property type="component" value="Unassembled WGS sequence"/>
</dbReference>
<feature type="chain" id="PRO_5021479743" evidence="1">
    <location>
        <begin position="22"/>
        <end position="309"/>
    </location>
</feature>
<dbReference type="RefSeq" id="WP_135195111.1">
    <property type="nucleotide sequence ID" value="NZ_SPVH01000006.1"/>
</dbReference>
<sequence length="309" mass="33062">MKSRTAVSAMALVCAMTMGLAACGQGDANGGADGSQSVSAAAGSELTQQKQGLYTEGFNKLIDDSWGVPNNFENYQKLDIPNASATSSISFPENITTLETAIEKLKEGKAFAGGTQSRRTDAAVDKLLPQLEALLAQWKTLDPYYESRAYREDGLAKGKAAHTALMTAYQGAIAGIGELDAALSEYQRASNAAKIEALTKSGHTAEASLIDAMQKADHFTTAVIEDKADEADRLLPEFVAAAAKLREAEAALPADNENKSEFGSIAGYVDSMIGSWRDYKQSKSDYERESIVDDYNRAIDRMGDVEMPA</sequence>
<dbReference type="InterPro" id="IPR024291">
    <property type="entry name" value="DUF3829"/>
</dbReference>
<keyword evidence="1" id="KW-0732">Signal</keyword>
<protein>
    <submittedName>
        <fullName evidence="2">DUF3829 domain-containing protein</fullName>
    </submittedName>
</protein>
<evidence type="ECO:0000256" key="1">
    <source>
        <dbReference type="SAM" id="SignalP"/>
    </source>
</evidence>
<comment type="caution">
    <text evidence="2">The sequence shown here is derived from an EMBL/GenBank/DDBJ whole genome shotgun (WGS) entry which is preliminary data.</text>
</comment>
<name>A0A4Y9RU55_9CAUL</name>
<organism evidence="2 3">
    <name type="scientific">Brevundimonas intermedia</name>
    <dbReference type="NCBI Taxonomy" id="74315"/>
    <lineage>
        <taxon>Bacteria</taxon>
        <taxon>Pseudomonadati</taxon>
        <taxon>Pseudomonadota</taxon>
        <taxon>Alphaproteobacteria</taxon>
        <taxon>Caulobacterales</taxon>
        <taxon>Caulobacteraceae</taxon>
        <taxon>Brevundimonas</taxon>
    </lineage>
</organism>
<dbReference type="PROSITE" id="PS51257">
    <property type="entry name" value="PROKAR_LIPOPROTEIN"/>
    <property type="match status" value="1"/>
</dbReference>
<accession>A0A4Y9RU55</accession>
<gene>
    <name evidence="2" type="ORF">EGY25_11615</name>
</gene>